<dbReference type="InterPro" id="IPR036515">
    <property type="entry name" value="Transposase_17_sf"/>
</dbReference>
<gene>
    <name evidence="1" type="ORF">Rcae01_02723</name>
</gene>
<reference evidence="1 2" key="1">
    <citation type="submission" date="2024-02" db="EMBL/GenBank/DDBJ databases">
        <title>Rhodopirellula caenicola NBRC 110016.</title>
        <authorList>
            <person name="Ichikawa N."/>
            <person name="Katano-Makiyama Y."/>
            <person name="Hidaka K."/>
        </authorList>
    </citation>
    <scope>NUCLEOTIDE SEQUENCE [LARGE SCALE GENOMIC DNA]</scope>
    <source>
        <strain evidence="1 2">NBRC 110016</strain>
    </source>
</reference>
<dbReference type="RefSeq" id="WP_345684144.1">
    <property type="nucleotide sequence ID" value="NZ_BAABRO010000005.1"/>
</dbReference>
<comment type="caution">
    <text evidence="1">The sequence shown here is derived from an EMBL/GenBank/DDBJ whole genome shotgun (WGS) entry which is preliminary data.</text>
</comment>
<protein>
    <recommendedName>
        <fullName evidence="3">Transposase IS200-like domain-containing protein</fullName>
    </recommendedName>
</protein>
<dbReference type="PANTHER" id="PTHR36966:SF1">
    <property type="entry name" value="REP-ASSOCIATED TYROSINE TRANSPOSASE"/>
    <property type="match status" value="1"/>
</dbReference>
<dbReference type="InterPro" id="IPR052715">
    <property type="entry name" value="RAYT_transposase"/>
</dbReference>
<organism evidence="1 2">
    <name type="scientific">Novipirellula caenicola</name>
    <dbReference type="NCBI Taxonomy" id="1536901"/>
    <lineage>
        <taxon>Bacteria</taxon>
        <taxon>Pseudomonadati</taxon>
        <taxon>Planctomycetota</taxon>
        <taxon>Planctomycetia</taxon>
        <taxon>Pirellulales</taxon>
        <taxon>Pirellulaceae</taxon>
        <taxon>Novipirellula</taxon>
    </lineage>
</organism>
<dbReference type="EMBL" id="BAABRO010000005">
    <property type="protein sequence ID" value="GAA5507268.1"/>
    <property type="molecule type" value="Genomic_DNA"/>
</dbReference>
<accession>A0ABP9VQ07</accession>
<evidence type="ECO:0008006" key="3">
    <source>
        <dbReference type="Google" id="ProtNLM"/>
    </source>
</evidence>
<sequence>MSKRDHLHRLAAHYYQADAAVHWSVTILERRQGWLSVSFLYRFRELMTHTVFRYGLVCPIFCLMPDHFHMVWMGLCSGSDQLLAMKHFRKTVNDSLKRIGFQLQDQSYDHVFKEDERREEEFRNACEYIARNPERAGLVDVDEFAKYKFSGCVVPGYPELRVFDTDFWDRFDHVISFLRKRGLMQVGQSGPG</sequence>
<dbReference type="Gene3D" id="3.30.70.1290">
    <property type="entry name" value="Transposase IS200-like"/>
    <property type="match status" value="1"/>
</dbReference>
<dbReference type="Proteomes" id="UP001416858">
    <property type="component" value="Unassembled WGS sequence"/>
</dbReference>
<evidence type="ECO:0000313" key="1">
    <source>
        <dbReference type="EMBL" id="GAA5507268.1"/>
    </source>
</evidence>
<name>A0ABP9VQ07_9BACT</name>
<evidence type="ECO:0000313" key="2">
    <source>
        <dbReference type="Proteomes" id="UP001416858"/>
    </source>
</evidence>
<keyword evidence="2" id="KW-1185">Reference proteome</keyword>
<proteinExistence type="predicted"/>
<dbReference type="SUPFAM" id="SSF143422">
    <property type="entry name" value="Transposase IS200-like"/>
    <property type="match status" value="1"/>
</dbReference>
<dbReference type="PANTHER" id="PTHR36966">
    <property type="entry name" value="REP-ASSOCIATED TYROSINE TRANSPOSASE"/>
    <property type="match status" value="1"/>
</dbReference>